<reference evidence="2" key="2">
    <citation type="journal article" date="2022" name="Proc. Natl. Acad. Sci. U.S.A.">
        <title>Diploid-dominant life cycles characterize the early evolution of Fungi.</title>
        <authorList>
            <person name="Amses K.R."/>
            <person name="Simmons D.R."/>
            <person name="Longcore J.E."/>
            <person name="Mondo S.J."/>
            <person name="Seto K."/>
            <person name="Jeronimo G.H."/>
            <person name="Bonds A.E."/>
            <person name="Quandt C.A."/>
            <person name="Davis W.J."/>
            <person name="Chang Y."/>
            <person name="Federici B.A."/>
            <person name="Kuo A."/>
            <person name="LaButti K."/>
            <person name="Pangilinan J."/>
            <person name="Andreopoulos W."/>
            <person name="Tritt A."/>
            <person name="Riley R."/>
            <person name="Hundley H."/>
            <person name="Johnson J."/>
            <person name="Lipzen A."/>
            <person name="Barry K."/>
            <person name="Lang B.F."/>
            <person name="Cuomo C.A."/>
            <person name="Buchler N.E."/>
            <person name="Grigoriev I.V."/>
            <person name="Spatafora J.W."/>
            <person name="Stajich J.E."/>
            <person name="James T.Y."/>
        </authorList>
    </citation>
    <scope>NUCLEOTIDE SEQUENCE</scope>
    <source>
        <strain evidence="2">AG</strain>
    </source>
</reference>
<reference evidence="2" key="1">
    <citation type="submission" date="2021-06" db="EMBL/GenBank/DDBJ databases">
        <authorList>
            <consortium name="DOE Joint Genome Institute"/>
            <person name="Mondo S.J."/>
            <person name="Amses K.R."/>
            <person name="Simmons D.R."/>
            <person name="Longcore J.E."/>
            <person name="Seto K."/>
            <person name="Alves G.H."/>
            <person name="Bonds A.E."/>
            <person name="Quandt C.A."/>
            <person name="Davis W.J."/>
            <person name="Chang Y."/>
            <person name="Letcher P.M."/>
            <person name="Powell M.J."/>
            <person name="Kuo A."/>
            <person name="Labutti K."/>
            <person name="Pangilinan J."/>
            <person name="Andreopoulos W."/>
            <person name="Tritt A."/>
            <person name="Riley R."/>
            <person name="Hundley H."/>
            <person name="Johnson J."/>
            <person name="Lipzen A."/>
            <person name="Barry K."/>
            <person name="Berbee M.L."/>
            <person name="Buchler N.E."/>
            <person name="Grigoriev I.V."/>
            <person name="Spatafora J.W."/>
            <person name="Stajich J.E."/>
            <person name="James T.Y."/>
        </authorList>
    </citation>
    <scope>NUCLEOTIDE SEQUENCE</scope>
    <source>
        <strain evidence="2">AG</strain>
    </source>
</reference>
<accession>A0AAD5HJ12</accession>
<feature type="region of interest" description="Disordered" evidence="1">
    <location>
        <begin position="60"/>
        <end position="122"/>
    </location>
</feature>
<dbReference type="Proteomes" id="UP001206595">
    <property type="component" value="Unassembled WGS sequence"/>
</dbReference>
<dbReference type="RefSeq" id="XP_051449628.1">
    <property type="nucleotide sequence ID" value="XM_051585007.1"/>
</dbReference>
<organism evidence="2 3">
    <name type="scientific">Umbelopsis ramanniana AG</name>
    <dbReference type="NCBI Taxonomy" id="1314678"/>
    <lineage>
        <taxon>Eukaryota</taxon>
        <taxon>Fungi</taxon>
        <taxon>Fungi incertae sedis</taxon>
        <taxon>Mucoromycota</taxon>
        <taxon>Mucoromycotina</taxon>
        <taxon>Umbelopsidomycetes</taxon>
        <taxon>Umbelopsidales</taxon>
        <taxon>Umbelopsidaceae</taxon>
        <taxon>Umbelopsis</taxon>
    </lineage>
</organism>
<evidence type="ECO:0000256" key="1">
    <source>
        <dbReference type="SAM" id="MobiDB-lite"/>
    </source>
</evidence>
<dbReference type="GeneID" id="75910357"/>
<protein>
    <submittedName>
        <fullName evidence="2">Uncharacterized protein</fullName>
    </submittedName>
</protein>
<comment type="caution">
    <text evidence="2">The sequence shown here is derived from an EMBL/GenBank/DDBJ whole genome shotgun (WGS) entry which is preliminary data.</text>
</comment>
<gene>
    <name evidence="2" type="ORF">K450DRAFT_217194</name>
</gene>
<proteinExistence type="predicted"/>
<sequence>MQLLQDLTVKTKWILPMTGVYRAQRVNMKKLEEVIIHGLLSQSDRGLQIFQALLRTEFRTDKSPPLTSPHDISVWGNTSSESYSPQPESHHVAEETSTSPKDKSKKLKKKKKKDRIGSVSSN</sequence>
<evidence type="ECO:0000313" key="2">
    <source>
        <dbReference type="EMBL" id="KAI8584624.1"/>
    </source>
</evidence>
<evidence type="ECO:0000313" key="3">
    <source>
        <dbReference type="Proteomes" id="UP001206595"/>
    </source>
</evidence>
<feature type="compositionally biased region" description="Basic residues" evidence="1">
    <location>
        <begin position="103"/>
        <end position="114"/>
    </location>
</feature>
<keyword evidence="3" id="KW-1185">Reference proteome</keyword>
<feature type="compositionally biased region" description="Polar residues" evidence="1">
    <location>
        <begin position="75"/>
        <end position="87"/>
    </location>
</feature>
<name>A0AAD5HJ12_UMBRA</name>
<dbReference type="EMBL" id="MU620892">
    <property type="protein sequence ID" value="KAI8584624.1"/>
    <property type="molecule type" value="Genomic_DNA"/>
</dbReference>
<dbReference type="AlphaFoldDB" id="A0AAD5HJ12"/>